<dbReference type="InterPro" id="IPR004646">
    <property type="entry name" value="Fe-S_hydro-lyase_TtdA-typ_cat"/>
</dbReference>
<name>A0A8G2CCA1_9BACT</name>
<keyword evidence="3" id="KW-0479">Metal-binding</keyword>
<evidence type="ECO:0000313" key="9">
    <source>
        <dbReference type="EMBL" id="SHJ54524.1"/>
    </source>
</evidence>
<keyword evidence="4" id="KW-0408">Iron</keyword>
<dbReference type="PANTHER" id="PTHR30389">
    <property type="entry name" value="FUMARATE HYDRATASE-RELATED"/>
    <property type="match status" value="1"/>
</dbReference>
<dbReference type="NCBIfam" id="NF004885">
    <property type="entry name" value="PRK06246.1"/>
    <property type="match status" value="1"/>
</dbReference>
<sequence>MRTIKAEIIHDAVVNLVLTAARYLPEDVKQAIADARENEDSASAREILGQLLENAELAASSGLPLCQDTGVGVFFVELGDQVHVEGNLIEIINNAMTEGYDKGLLRKSLCHPLTRANTGDNSPAVVHVDIVPGDKINIKHMAKGGGSENMSRCTMLTPAQGWEGIKEFVVRRMAEAGPNPCPPTIVGVGIGGTFDLAPTLAKKALFRPLSEPNPDPELAAMEEELLAEINKLGIGPMGLGGKTTSLGVKIEMRPCHIASLPLAVNVQCHSSRIKEVEI</sequence>
<accession>A0A8G2CCA1</accession>
<dbReference type="GO" id="GO:0046872">
    <property type="term" value="F:metal ion binding"/>
    <property type="evidence" value="ECO:0007669"/>
    <property type="project" value="UniProtKB-KW"/>
</dbReference>
<evidence type="ECO:0000313" key="8">
    <source>
        <dbReference type="EMBL" id="MEZ6854782.1"/>
    </source>
</evidence>
<gene>
    <name evidence="8" type="ORF">AB2Z07_14845</name>
    <name evidence="9" type="ORF">SAMN05660830_02676</name>
</gene>
<evidence type="ECO:0000256" key="1">
    <source>
        <dbReference type="ARBA" id="ARBA00008876"/>
    </source>
</evidence>
<dbReference type="NCBIfam" id="TIGR00722">
    <property type="entry name" value="ttdA_fumA_fumB"/>
    <property type="match status" value="1"/>
</dbReference>
<reference evidence="9 10" key="1">
    <citation type="submission" date="2016-11" db="EMBL/GenBank/DDBJ databases">
        <authorList>
            <person name="Varghese N."/>
            <person name="Submissions S."/>
        </authorList>
    </citation>
    <scope>NUCLEOTIDE SEQUENCE [LARGE SCALE GENOMIC DNA]</scope>
    <source>
        <strain evidence="9 10">DSM 17919</strain>
    </source>
</reference>
<dbReference type="GO" id="GO:0004333">
    <property type="term" value="F:fumarate hydratase activity"/>
    <property type="evidence" value="ECO:0007669"/>
    <property type="project" value="UniProtKB-EC"/>
</dbReference>
<keyword evidence="6 8" id="KW-0456">Lyase</keyword>
<dbReference type="EC" id="4.2.1.2" evidence="8"/>
<evidence type="ECO:0000256" key="6">
    <source>
        <dbReference type="ARBA" id="ARBA00023239"/>
    </source>
</evidence>
<reference evidence="8 11" key="2">
    <citation type="submission" date="2024-07" db="EMBL/GenBank/DDBJ databases">
        <title>Active virus-host system and metabolic interactions in a Lokiarchaeon culture.</title>
        <authorList>
            <person name="Ponce Toledo R.I."/>
            <person name="Rodrigues Oliveira T."/>
            <person name="Schleper C."/>
        </authorList>
    </citation>
    <scope>NUCLEOTIDE SEQUENCE [LARGE SCALE GENOMIC DNA]</scope>
    <source>
        <strain evidence="8 11">B35</strain>
    </source>
</reference>
<evidence type="ECO:0000256" key="2">
    <source>
        <dbReference type="ARBA" id="ARBA00022485"/>
    </source>
</evidence>
<comment type="caution">
    <text evidence="9">The sequence shown here is derived from an EMBL/GenBank/DDBJ whole genome shotgun (WGS) entry which is preliminary data.</text>
</comment>
<proteinExistence type="inferred from homology"/>
<dbReference type="Proteomes" id="UP001568358">
    <property type="component" value="Unassembled WGS sequence"/>
</dbReference>
<dbReference type="Pfam" id="PF05681">
    <property type="entry name" value="Fumerase"/>
    <property type="match status" value="1"/>
</dbReference>
<organism evidence="9 10">
    <name type="scientific">Halodesulfovibrio aestuarii</name>
    <dbReference type="NCBI Taxonomy" id="126333"/>
    <lineage>
        <taxon>Bacteria</taxon>
        <taxon>Pseudomonadati</taxon>
        <taxon>Thermodesulfobacteriota</taxon>
        <taxon>Desulfovibrionia</taxon>
        <taxon>Desulfovibrionales</taxon>
        <taxon>Desulfovibrionaceae</taxon>
        <taxon>Halodesulfovibrio</taxon>
    </lineage>
</organism>
<evidence type="ECO:0000256" key="5">
    <source>
        <dbReference type="ARBA" id="ARBA00023014"/>
    </source>
</evidence>
<comment type="similarity">
    <text evidence="1">Belongs to the class-I fumarase family.</text>
</comment>
<protein>
    <submittedName>
        <fullName evidence="9">Fumarase, class I alpha subunit</fullName>
    </submittedName>
    <submittedName>
        <fullName evidence="8">Fumarate hydratase</fullName>
        <ecNumber evidence="8">4.2.1.2</ecNumber>
    </submittedName>
</protein>
<keyword evidence="2" id="KW-0004">4Fe-4S</keyword>
<dbReference type="InterPro" id="IPR051208">
    <property type="entry name" value="Class-I_Fumarase/Tartrate_DH"/>
</dbReference>
<feature type="domain" description="Fe-S hydro-lyase tartrate dehydratase alpha-type catalytic" evidence="7">
    <location>
        <begin position="11"/>
        <end position="276"/>
    </location>
</feature>
<evidence type="ECO:0000313" key="11">
    <source>
        <dbReference type="Proteomes" id="UP001568358"/>
    </source>
</evidence>
<evidence type="ECO:0000256" key="4">
    <source>
        <dbReference type="ARBA" id="ARBA00023004"/>
    </source>
</evidence>
<dbReference type="RefSeq" id="WP_019999619.1">
    <property type="nucleotide sequence ID" value="NZ_CP192217.1"/>
</dbReference>
<dbReference type="EMBL" id="FQZR01000007">
    <property type="protein sequence ID" value="SHJ54524.1"/>
    <property type="molecule type" value="Genomic_DNA"/>
</dbReference>
<keyword evidence="11" id="KW-1185">Reference proteome</keyword>
<evidence type="ECO:0000256" key="3">
    <source>
        <dbReference type="ARBA" id="ARBA00022723"/>
    </source>
</evidence>
<dbReference type="AlphaFoldDB" id="A0A8G2CCA1"/>
<evidence type="ECO:0000259" key="7">
    <source>
        <dbReference type="Pfam" id="PF05681"/>
    </source>
</evidence>
<evidence type="ECO:0000313" key="10">
    <source>
        <dbReference type="Proteomes" id="UP000184001"/>
    </source>
</evidence>
<dbReference type="PANTHER" id="PTHR30389:SF17">
    <property type="entry name" value="L(+)-TARTRATE DEHYDRATASE SUBUNIT ALPHA-RELATED"/>
    <property type="match status" value="1"/>
</dbReference>
<dbReference type="EMBL" id="JBFSOO010000014">
    <property type="protein sequence ID" value="MEZ6854782.1"/>
    <property type="molecule type" value="Genomic_DNA"/>
</dbReference>
<dbReference type="Proteomes" id="UP000184001">
    <property type="component" value="Unassembled WGS sequence"/>
</dbReference>
<dbReference type="GO" id="GO:0051539">
    <property type="term" value="F:4 iron, 4 sulfur cluster binding"/>
    <property type="evidence" value="ECO:0007669"/>
    <property type="project" value="UniProtKB-KW"/>
</dbReference>
<keyword evidence="5" id="KW-0411">Iron-sulfur</keyword>